<dbReference type="OrthoDB" id="415358at2759"/>
<dbReference type="PANTHER" id="PTHR12461">
    <property type="entry name" value="HYPOXIA-INDUCIBLE FACTOR 1 ALPHA INHIBITOR-RELATED"/>
    <property type="match status" value="1"/>
</dbReference>
<dbReference type="PANTHER" id="PTHR12461:SF100">
    <property type="entry name" value="JMJC DOMAIN-CONTAINING PROTEIN 4"/>
    <property type="match status" value="1"/>
</dbReference>
<feature type="compositionally biased region" description="Low complexity" evidence="1">
    <location>
        <begin position="171"/>
        <end position="182"/>
    </location>
</feature>
<dbReference type="STRING" id="869754.A0A1A0HIL3"/>
<accession>A0A1A0HIL3</accession>
<feature type="domain" description="JmjC" evidence="2">
    <location>
        <begin position="203"/>
        <end position="466"/>
    </location>
</feature>
<organism evidence="3 4">
    <name type="scientific">Metschnikowia bicuspidata var. bicuspidata NRRL YB-4993</name>
    <dbReference type="NCBI Taxonomy" id="869754"/>
    <lineage>
        <taxon>Eukaryota</taxon>
        <taxon>Fungi</taxon>
        <taxon>Dikarya</taxon>
        <taxon>Ascomycota</taxon>
        <taxon>Saccharomycotina</taxon>
        <taxon>Pichiomycetes</taxon>
        <taxon>Metschnikowiaceae</taxon>
        <taxon>Metschnikowia</taxon>
    </lineage>
</organism>
<proteinExistence type="predicted"/>
<evidence type="ECO:0000256" key="1">
    <source>
        <dbReference type="SAM" id="MobiDB-lite"/>
    </source>
</evidence>
<dbReference type="EMBL" id="LXTC01000001">
    <property type="protein sequence ID" value="OBA23994.1"/>
    <property type="molecule type" value="Genomic_DNA"/>
</dbReference>
<dbReference type="GeneID" id="30029416"/>
<name>A0A1A0HIL3_9ASCO</name>
<dbReference type="InterPro" id="IPR003347">
    <property type="entry name" value="JmjC_dom"/>
</dbReference>
<evidence type="ECO:0000313" key="4">
    <source>
        <dbReference type="Proteomes" id="UP000092555"/>
    </source>
</evidence>
<feature type="region of interest" description="Disordered" evidence="1">
    <location>
        <begin position="1"/>
        <end position="21"/>
    </location>
</feature>
<dbReference type="Proteomes" id="UP000092555">
    <property type="component" value="Unassembled WGS sequence"/>
</dbReference>
<keyword evidence="4" id="KW-1185">Reference proteome</keyword>
<dbReference type="InterPro" id="IPR041667">
    <property type="entry name" value="Cupin_8"/>
</dbReference>
<dbReference type="SUPFAM" id="SSF51197">
    <property type="entry name" value="Clavaminate synthase-like"/>
    <property type="match status" value="1"/>
</dbReference>
<gene>
    <name evidence="3" type="ORF">METBIDRAFT_34094</name>
</gene>
<protein>
    <submittedName>
        <fullName evidence="3">Clavaminate synthase-like protein</fullName>
    </submittedName>
</protein>
<dbReference type="Gene3D" id="2.60.120.10">
    <property type="entry name" value="Jelly Rolls"/>
    <property type="match status" value="2"/>
</dbReference>
<dbReference type="InterPro" id="IPR014710">
    <property type="entry name" value="RmlC-like_jellyroll"/>
</dbReference>
<comment type="caution">
    <text evidence="3">The sequence shown here is derived from an EMBL/GenBank/DDBJ whole genome shotgun (WGS) entry which is preliminary data.</text>
</comment>
<reference evidence="3 4" key="1">
    <citation type="submission" date="2016-05" db="EMBL/GenBank/DDBJ databases">
        <title>Comparative genomics of biotechnologically important yeasts.</title>
        <authorList>
            <consortium name="DOE Joint Genome Institute"/>
            <person name="Riley R."/>
            <person name="Haridas S."/>
            <person name="Wolfe K.H."/>
            <person name="Lopes M.R."/>
            <person name="Hittinger C.T."/>
            <person name="Goker M."/>
            <person name="Salamov A."/>
            <person name="Wisecaver J."/>
            <person name="Long T.M."/>
            <person name="Aerts A.L."/>
            <person name="Barry K."/>
            <person name="Choi C."/>
            <person name="Clum A."/>
            <person name="Coughlan A.Y."/>
            <person name="Deshpande S."/>
            <person name="Douglass A.P."/>
            <person name="Hanson S.J."/>
            <person name="Klenk H.-P."/>
            <person name="LaButti K."/>
            <person name="Lapidus A."/>
            <person name="Lindquist E."/>
            <person name="Lipzen A."/>
            <person name="Meier-kolthoff J.P."/>
            <person name="Ohm R.A."/>
            <person name="Otillar R.P."/>
            <person name="Pangilinan J."/>
            <person name="Peng Y."/>
            <person name="Rokas A."/>
            <person name="Rosa C.A."/>
            <person name="Scheuner C."/>
            <person name="Sibirny A.A."/>
            <person name="Slot J.C."/>
            <person name="Stielow J.B."/>
            <person name="Sun H."/>
            <person name="Kurtzman C.P."/>
            <person name="Blackwell M."/>
            <person name="Grigoriev I.V."/>
            <person name="Jeffries T.W."/>
        </authorList>
    </citation>
    <scope>NUCLEOTIDE SEQUENCE [LARGE SCALE GENOMIC DNA]</scope>
    <source>
        <strain evidence="3 4">NRRL YB-4993</strain>
    </source>
</reference>
<dbReference type="Pfam" id="PF13621">
    <property type="entry name" value="Cupin_8"/>
    <property type="match status" value="1"/>
</dbReference>
<dbReference type="RefSeq" id="XP_018714475.1">
    <property type="nucleotide sequence ID" value="XM_018856440.1"/>
</dbReference>
<feature type="region of interest" description="Disordered" evidence="1">
    <location>
        <begin position="146"/>
        <end position="189"/>
    </location>
</feature>
<sequence length="486" mass="54192">MKRSAEEISPGSKSQRSNNEYRGYTVNDADTVLSVSDVGSFRLQFIDARKPVKLTCGAPISIGKFRLESILDTLQYELPLQVERKVKYGFGLGRTREHLQLRDIVHKLRLGDDSYYLTTQYDEEEDSSFAQLGDGAASNSDLLQHSAQGNAGASSDDDSIDMSNLHDDFDAGASSDSGAESDPNTDDMDAEDADFRVRSLFQPPLTNLVHDESFPIAPAPFQNLIPQQINLWMGAAATGTAKPDLLNPSAESLGRYLPRGNSSGLHHDHADNLYVLVQGRKRFTLYLPNDAAKLYTVGDIHRIYGNGLIDYHVNENARFWRPMREDGAIQAEWARWALENNITCGHTSAQLTAMIENEPTCAANAETRLDPPSFSRVPPILAHLDEVPDAAERRALQEYADREFPGFRHLGKLEVWLEPGEMLYVPTGWFHEVTSFASEAGAAHVALNWWFMPPSREGENPYDDDYWAADFETTQMALSMTREAAL</sequence>
<evidence type="ECO:0000259" key="2">
    <source>
        <dbReference type="PROSITE" id="PS51184"/>
    </source>
</evidence>
<feature type="compositionally biased region" description="Polar residues" evidence="1">
    <location>
        <begin position="11"/>
        <end position="20"/>
    </location>
</feature>
<dbReference type="PROSITE" id="PS51184">
    <property type="entry name" value="JMJC"/>
    <property type="match status" value="1"/>
</dbReference>
<evidence type="ECO:0000313" key="3">
    <source>
        <dbReference type="EMBL" id="OBA23994.1"/>
    </source>
</evidence>
<dbReference type="AlphaFoldDB" id="A0A1A0HIL3"/>